<dbReference type="PANTHER" id="PTHR30461:SF19">
    <property type="entry name" value="SITE-SPECIFIC RECOMBINASE RESOLVASE FAMILY"/>
    <property type="match status" value="1"/>
</dbReference>
<feature type="domain" description="Recombinase zinc beta ribbon" evidence="1">
    <location>
        <begin position="62"/>
        <end position="122"/>
    </location>
</feature>
<sequence>MLQKKFTVDFLTKKIKRNEGEVPQYYVENSHPAIISPEVFDMVQMEIKNRKGARGYKTGRNYFSGKIICGDCGSFYGRKVWHSNDKYRKIIWQCNSKYKNDKKCKTPFINEEDLKKAFVEVFNGVINNKKEILKGYEEVIKELICTKDLDDKICEFEKKAKEILEEINRCIRDNATKAQDQEEYMTRYNALVERYESVRNEIESIENERFERLVKKDRMEEFMKVLRGRDGLVDEFDGELWNMVVEAVKVYADGKMVYVFKDGMEVEVKV</sequence>
<dbReference type="Proteomes" id="UP000007652">
    <property type="component" value="Unassembled WGS sequence"/>
</dbReference>
<keyword evidence="3" id="KW-1185">Reference proteome</keyword>
<dbReference type="InterPro" id="IPR038109">
    <property type="entry name" value="DNA_bind_recomb_sf"/>
</dbReference>
<accession>I7LH34</accession>
<proteinExistence type="predicted"/>
<dbReference type="EMBL" id="CAKP01000083">
    <property type="protein sequence ID" value="CCJ33735.1"/>
    <property type="molecule type" value="Genomic_DNA"/>
</dbReference>
<evidence type="ECO:0000313" key="2">
    <source>
        <dbReference type="EMBL" id="CCJ33735.1"/>
    </source>
</evidence>
<gene>
    <name evidence="2" type="ORF">CAAU_1651</name>
</gene>
<protein>
    <submittedName>
        <fullName evidence="2">Site-specific recombinase</fullName>
    </submittedName>
</protein>
<dbReference type="AlphaFoldDB" id="I7LH34"/>
<comment type="caution">
    <text evidence="2">The sequence shown here is derived from an EMBL/GenBank/DDBJ whole genome shotgun (WGS) entry which is preliminary data.</text>
</comment>
<dbReference type="OrthoDB" id="9769353at2"/>
<dbReference type="Pfam" id="PF13408">
    <property type="entry name" value="Zn_ribbon_recom"/>
    <property type="match status" value="1"/>
</dbReference>
<dbReference type="STRING" id="857293.CAAU_1651"/>
<dbReference type="eggNOG" id="COG1961">
    <property type="taxonomic scope" value="Bacteria"/>
</dbReference>
<evidence type="ECO:0000313" key="3">
    <source>
        <dbReference type="Proteomes" id="UP000007652"/>
    </source>
</evidence>
<dbReference type="GO" id="GO:0000150">
    <property type="term" value="F:DNA strand exchange activity"/>
    <property type="evidence" value="ECO:0007669"/>
    <property type="project" value="TreeGrafter"/>
</dbReference>
<evidence type="ECO:0000259" key="1">
    <source>
        <dbReference type="Pfam" id="PF13408"/>
    </source>
</evidence>
<dbReference type="InterPro" id="IPR050639">
    <property type="entry name" value="SSR_resolvase"/>
</dbReference>
<dbReference type="Gene3D" id="3.90.1750.20">
    <property type="entry name" value="Putative Large Serine Recombinase, Chain B, Domain 2"/>
    <property type="match status" value="1"/>
</dbReference>
<name>I7LH34_9CLOT</name>
<organism evidence="2 3">
    <name type="scientific">Caloramator australicus RC3</name>
    <dbReference type="NCBI Taxonomy" id="857293"/>
    <lineage>
        <taxon>Bacteria</taxon>
        <taxon>Bacillati</taxon>
        <taxon>Bacillota</taxon>
        <taxon>Clostridia</taxon>
        <taxon>Eubacteriales</taxon>
        <taxon>Clostridiaceae</taxon>
        <taxon>Caloramator</taxon>
    </lineage>
</organism>
<dbReference type="PANTHER" id="PTHR30461">
    <property type="entry name" value="DNA-INVERTASE FROM LAMBDOID PROPHAGE"/>
    <property type="match status" value="1"/>
</dbReference>
<reference evidence="2 3" key="1">
    <citation type="journal article" date="2011" name="J. Bacteriol.">
        <title>Draft genome sequence of Caloramator australicus strain RC3T, a thermoanaerobe from the Great Artesian Basin of Australia.</title>
        <authorList>
            <person name="Ogg C.D."/>
            <person name="Patel B.K.C."/>
        </authorList>
    </citation>
    <scope>NUCLEOTIDE SEQUENCE [LARGE SCALE GENOMIC DNA]</scope>
    <source>
        <strain evidence="2 3">RC3</strain>
    </source>
</reference>
<dbReference type="InterPro" id="IPR025827">
    <property type="entry name" value="Zn_ribbon_recom_dom"/>
</dbReference>